<organism evidence="4 5">
    <name type="scientific">Clostridium omnivorum</name>
    <dbReference type="NCBI Taxonomy" id="1604902"/>
    <lineage>
        <taxon>Bacteria</taxon>
        <taxon>Bacillati</taxon>
        <taxon>Bacillota</taxon>
        <taxon>Clostridia</taxon>
        <taxon>Eubacteriales</taxon>
        <taxon>Clostridiaceae</taxon>
        <taxon>Clostridium</taxon>
    </lineage>
</organism>
<keyword evidence="5" id="KW-1185">Reference proteome</keyword>
<feature type="coiled-coil region" evidence="2">
    <location>
        <begin position="22"/>
        <end position="49"/>
    </location>
</feature>
<dbReference type="InterPro" id="IPR018445">
    <property type="entry name" value="Put_Phosphate_transp_reg"/>
</dbReference>
<proteinExistence type="inferred from homology"/>
<evidence type="ECO:0000313" key="4">
    <source>
        <dbReference type="EMBL" id="GLC29215.1"/>
    </source>
</evidence>
<dbReference type="Pfam" id="PF01865">
    <property type="entry name" value="PhoU_div"/>
    <property type="match status" value="1"/>
</dbReference>
<evidence type="ECO:0000256" key="2">
    <source>
        <dbReference type="SAM" id="Coils"/>
    </source>
</evidence>
<keyword evidence="2" id="KW-0175">Coiled coil</keyword>
<evidence type="ECO:0000313" key="5">
    <source>
        <dbReference type="Proteomes" id="UP001208567"/>
    </source>
</evidence>
<dbReference type="Gene3D" id="1.20.58.220">
    <property type="entry name" value="Phosphate transport system protein phou homolog 2, domain 2"/>
    <property type="match status" value="1"/>
</dbReference>
<dbReference type="PROSITE" id="PS50192">
    <property type="entry name" value="T_SNARE"/>
    <property type="match status" value="1"/>
</dbReference>
<dbReference type="InterPro" id="IPR000727">
    <property type="entry name" value="T_SNARE_dom"/>
</dbReference>
<comment type="similarity">
    <text evidence="1">Belongs to the UPF0111 family.</text>
</comment>
<evidence type="ECO:0000256" key="1">
    <source>
        <dbReference type="ARBA" id="ARBA00008591"/>
    </source>
</evidence>
<dbReference type="InterPro" id="IPR052912">
    <property type="entry name" value="UPF0111_domain"/>
</dbReference>
<accession>A0ABQ5N2C7</accession>
<sequence length="207" mass="23917">MARISPKEDKFYDMFIDTAHLIYEAAERLDDLLNNLDDVQNKVRQIEEIEHKGDKQAHDILEQLNRSFITPLDREDIYLIAKQMDDIIDNIEATAHRFVMFNVSTATKDSLILGKLIVSSCKELISLMEELKNARKSTKLSEKIIEINRLEDDGDQIFRRAVTTLFNGETPALDVFKWHEIYDFIEQTLDACEEVANTVEGVVMKHA</sequence>
<gene>
    <name evidence="4" type="ORF">bsdE14_06250</name>
</gene>
<reference evidence="4 5" key="1">
    <citation type="journal article" date="2024" name="Int. J. Syst. Evol. Microbiol.">
        <title>Clostridium omnivorum sp. nov., isolated from anoxic soil under the treatment of reductive soil disinfestation.</title>
        <authorList>
            <person name="Ueki A."/>
            <person name="Tonouchi A."/>
            <person name="Kaku N."/>
            <person name="Honma S."/>
            <person name="Ueki K."/>
        </authorList>
    </citation>
    <scope>NUCLEOTIDE SEQUENCE [LARGE SCALE GENOMIC DNA]</scope>
    <source>
        <strain evidence="4 5">E14</strain>
    </source>
</reference>
<feature type="domain" description="T-SNARE coiled-coil homology" evidence="3">
    <location>
        <begin position="1"/>
        <end position="44"/>
    </location>
</feature>
<dbReference type="RefSeq" id="WP_264848502.1">
    <property type="nucleotide sequence ID" value="NZ_BRXR01000001.1"/>
</dbReference>
<dbReference type="PANTHER" id="PTHR37298">
    <property type="entry name" value="UPF0111 PROTEIN YKAA"/>
    <property type="match status" value="1"/>
</dbReference>
<name>A0ABQ5N2C7_9CLOT</name>
<evidence type="ECO:0000259" key="3">
    <source>
        <dbReference type="PROSITE" id="PS50192"/>
    </source>
</evidence>
<protein>
    <recommendedName>
        <fullName evidence="3">t-SNARE coiled-coil homology domain-containing protein</fullName>
    </recommendedName>
</protein>
<dbReference type="InterPro" id="IPR038078">
    <property type="entry name" value="PhoU-like_sf"/>
</dbReference>
<comment type="caution">
    <text evidence="4">The sequence shown here is derived from an EMBL/GenBank/DDBJ whole genome shotgun (WGS) entry which is preliminary data.</text>
</comment>
<dbReference type="Proteomes" id="UP001208567">
    <property type="component" value="Unassembled WGS sequence"/>
</dbReference>
<dbReference type="PANTHER" id="PTHR37298:SF1">
    <property type="entry name" value="UPF0111 PROTEIN YKAA"/>
    <property type="match status" value="1"/>
</dbReference>
<dbReference type="EMBL" id="BRXR01000001">
    <property type="protein sequence ID" value="GLC29215.1"/>
    <property type="molecule type" value="Genomic_DNA"/>
</dbReference>